<keyword evidence="5 9" id="KW-0808">Transferase</keyword>
<sequence length="619" mass="67599">MKKVSTRASLVPASEGQILCQQALRDRLGLGAHNGRKSAVREITVGVAMPELRLASQADREWIYRLRHEVYAHELGQHLPNDAGRLTDVLDETNVYLVAAHGTQPMGFISVTPPWTGRYAIDKYLRREEHPALDEDGLFEIRVLTVAPHWRGTSTAALLMHAALRWIRAHGGRTVVALGRSEILAMYLAAGMSTTGTSVRSGAVTFEVMTGRVADLAERAVRNYGQLLRRLESRVRWKLDVPFLPDADACEHGGASIGALGRGFHTLRAHGDVVPADVLDAWFSPAPGVVEALNEHQDWITRTSPPAEAEGLIEEIAAARNLPVEAIAVGAGSSDLIFRAFRGWLDSSARVLLVEPTYGEYAHVVERLIGCRVDRFPVCREEGWRMDLDRFRDALRERYDLVVVVNPNNPTGVHVDAGELRQVLADAPAQTRFWIDEAYVGYAGPGQSLEPYAVAAGNAVVCKSLSKMYALSGLRVAYLAGQSEIAAELRRWTPPWGVSLPAQIAAVHALRDPGYYDERWAQTRILRADLTGALAAINEDLHVQESVANSVLLTLPKHGPGAASLVRACRRQGVFLRDLSPMSPAFEGRTVRIAVREAAANARIAATVGAALHDLQTAT</sequence>
<evidence type="ECO:0000256" key="5">
    <source>
        <dbReference type="ARBA" id="ARBA00022679"/>
    </source>
</evidence>
<evidence type="ECO:0000259" key="10">
    <source>
        <dbReference type="PROSITE" id="PS51186"/>
    </source>
</evidence>
<dbReference type="EMBL" id="JBIASD010000005">
    <property type="protein sequence ID" value="MFF3665813.1"/>
    <property type="molecule type" value="Genomic_DNA"/>
</dbReference>
<dbReference type="Pfam" id="PF00155">
    <property type="entry name" value="Aminotran_1_2"/>
    <property type="match status" value="1"/>
</dbReference>
<comment type="similarity">
    <text evidence="2">Belongs to the class-II pyridoxal-phosphate-dependent aminotransferase family. Histidinol-phosphate aminotransferase subfamily.</text>
</comment>
<comment type="caution">
    <text evidence="11">The sequence shown here is derived from an EMBL/GenBank/DDBJ whole genome shotgun (WGS) entry which is preliminary data.</text>
</comment>
<dbReference type="InterPro" id="IPR050106">
    <property type="entry name" value="HistidinolP_aminotransfase"/>
</dbReference>
<keyword evidence="7" id="KW-0368">Histidine biosynthesis</keyword>
<keyword evidence="12" id="KW-1185">Reference proteome</keyword>
<dbReference type="InterPro" id="IPR004838">
    <property type="entry name" value="NHTrfase_class1_PyrdxlP-BS"/>
</dbReference>
<evidence type="ECO:0000256" key="1">
    <source>
        <dbReference type="ARBA" id="ARBA00005011"/>
    </source>
</evidence>
<gene>
    <name evidence="11" type="ORF">ACFYXI_09485</name>
</gene>
<dbReference type="InterPro" id="IPR000182">
    <property type="entry name" value="GNAT_dom"/>
</dbReference>
<name>A0ABW6SNF8_9ACTN</name>
<dbReference type="InterPro" id="IPR004839">
    <property type="entry name" value="Aminotransferase_I/II_large"/>
</dbReference>
<organism evidence="11 12">
    <name type="scientific">Microtetraspora malaysiensis</name>
    <dbReference type="NCBI Taxonomy" id="161358"/>
    <lineage>
        <taxon>Bacteria</taxon>
        <taxon>Bacillati</taxon>
        <taxon>Actinomycetota</taxon>
        <taxon>Actinomycetes</taxon>
        <taxon>Streptosporangiales</taxon>
        <taxon>Streptosporangiaceae</taxon>
        <taxon>Microtetraspora</taxon>
    </lineage>
</organism>
<evidence type="ECO:0000256" key="8">
    <source>
        <dbReference type="ARBA" id="ARBA00047481"/>
    </source>
</evidence>
<keyword evidence="6" id="KW-0663">Pyridoxal phosphate</keyword>
<dbReference type="InterPro" id="IPR015421">
    <property type="entry name" value="PyrdxlP-dep_Trfase_major"/>
</dbReference>
<dbReference type="PANTHER" id="PTHR43643">
    <property type="entry name" value="HISTIDINOL-PHOSPHATE AMINOTRANSFERASE 2"/>
    <property type="match status" value="1"/>
</dbReference>
<evidence type="ECO:0000256" key="2">
    <source>
        <dbReference type="ARBA" id="ARBA00007970"/>
    </source>
</evidence>
<dbReference type="SUPFAM" id="SSF55729">
    <property type="entry name" value="Acyl-CoA N-acyltransferases (Nat)"/>
    <property type="match status" value="1"/>
</dbReference>
<evidence type="ECO:0000256" key="3">
    <source>
        <dbReference type="ARBA" id="ARBA00022576"/>
    </source>
</evidence>
<dbReference type="RefSeq" id="WP_387409988.1">
    <property type="nucleotide sequence ID" value="NZ_JBIASD010000005.1"/>
</dbReference>
<dbReference type="PROSITE" id="PS00105">
    <property type="entry name" value="AA_TRANSFER_CLASS_1"/>
    <property type="match status" value="1"/>
</dbReference>
<evidence type="ECO:0000313" key="11">
    <source>
        <dbReference type="EMBL" id="MFF3665813.1"/>
    </source>
</evidence>
<dbReference type="Pfam" id="PF00583">
    <property type="entry name" value="Acetyltransf_1"/>
    <property type="match status" value="1"/>
</dbReference>
<dbReference type="Gene3D" id="3.90.1150.10">
    <property type="entry name" value="Aspartate Aminotransferase, domain 1"/>
    <property type="match status" value="1"/>
</dbReference>
<dbReference type="InterPro" id="IPR015424">
    <property type="entry name" value="PyrdxlP-dep_Trfase"/>
</dbReference>
<comment type="catalytic activity">
    <reaction evidence="8">
        <text>L-histidinol phosphate + 2-oxoglutarate = 3-(imidazol-4-yl)-2-oxopropyl phosphate + L-glutamate</text>
        <dbReference type="Rhea" id="RHEA:23744"/>
        <dbReference type="ChEBI" id="CHEBI:16810"/>
        <dbReference type="ChEBI" id="CHEBI:29985"/>
        <dbReference type="ChEBI" id="CHEBI:57766"/>
        <dbReference type="ChEBI" id="CHEBI:57980"/>
        <dbReference type="EC" id="2.6.1.9"/>
    </reaction>
</comment>
<comment type="cofactor">
    <cofactor evidence="9">
        <name>pyridoxal 5'-phosphate</name>
        <dbReference type="ChEBI" id="CHEBI:597326"/>
    </cofactor>
</comment>
<feature type="domain" description="N-acetyltransferase" evidence="10">
    <location>
        <begin position="50"/>
        <end position="214"/>
    </location>
</feature>
<protein>
    <recommendedName>
        <fullName evidence="9">Aminotransferase</fullName>
        <ecNumber evidence="9">2.6.1.-</ecNumber>
    </recommendedName>
</protein>
<evidence type="ECO:0000256" key="7">
    <source>
        <dbReference type="ARBA" id="ARBA00023102"/>
    </source>
</evidence>
<dbReference type="PROSITE" id="PS51186">
    <property type="entry name" value="GNAT"/>
    <property type="match status" value="1"/>
</dbReference>
<accession>A0ABW6SNF8</accession>
<comment type="pathway">
    <text evidence="1">Amino-acid biosynthesis; L-histidine biosynthesis; L-histidine from 5-phospho-alpha-D-ribose 1-diphosphate: step 7/9.</text>
</comment>
<dbReference type="GO" id="GO:0008483">
    <property type="term" value="F:transaminase activity"/>
    <property type="evidence" value="ECO:0007669"/>
    <property type="project" value="UniProtKB-KW"/>
</dbReference>
<dbReference type="Gene3D" id="3.40.630.30">
    <property type="match status" value="1"/>
</dbReference>
<dbReference type="EC" id="2.6.1.-" evidence="9"/>
<dbReference type="CDD" id="cd00609">
    <property type="entry name" value="AAT_like"/>
    <property type="match status" value="1"/>
</dbReference>
<evidence type="ECO:0000256" key="9">
    <source>
        <dbReference type="RuleBase" id="RU000481"/>
    </source>
</evidence>
<evidence type="ECO:0000256" key="4">
    <source>
        <dbReference type="ARBA" id="ARBA00022605"/>
    </source>
</evidence>
<comment type="similarity">
    <text evidence="9">Belongs to the class-I pyridoxal-phosphate-dependent aminotransferase family.</text>
</comment>
<keyword evidence="3 9" id="KW-0032">Aminotransferase</keyword>
<evidence type="ECO:0000313" key="12">
    <source>
        <dbReference type="Proteomes" id="UP001602013"/>
    </source>
</evidence>
<dbReference type="InterPro" id="IPR015422">
    <property type="entry name" value="PyrdxlP-dep_Trfase_small"/>
</dbReference>
<dbReference type="Proteomes" id="UP001602013">
    <property type="component" value="Unassembled WGS sequence"/>
</dbReference>
<proteinExistence type="inferred from homology"/>
<dbReference type="Gene3D" id="3.40.640.10">
    <property type="entry name" value="Type I PLP-dependent aspartate aminotransferase-like (Major domain)"/>
    <property type="match status" value="1"/>
</dbReference>
<dbReference type="SUPFAM" id="SSF53383">
    <property type="entry name" value="PLP-dependent transferases"/>
    <property type="match status" value="1"/>
</dbReference>
<dbReference type="PANTHER" id="PTHR43643:SF6">
    <property type="entry name" value="HISTIDINOL-PHOSPHATE AMINOTRANSFERASE"/>
    <property type="match status" value="1"/>
</dbReference>
<keyword evidence="4" id="KW-0028">Amino-acid biosynthesis</keyword>
<evidence type="ECO:0000256" key="6">
    <source>
        <dbReference type="ARBA" id="ARBA00022898"/>
    </source>
</evidence>
<reference evidence="11 12" key="1">
    <citation type="submission" date="2024-10" db="EMBL/GenBank/DDBJ databases">
        <title>The Natural Products Discovery Center: Release of the First 8490 Sequenced Strains for Exploring Actinobacteria Biosynthetic Diversity.</title>
        <authorList>
            <person name="Kalkreuter E."/>
            <person name="Kautsar S.A."/>
            <person name="Yang D."/>
            <person name="Bader C.D."/>
            <person name="Teijaro C.N."/>
            <person name="Fluegel L."/>
            <person name="Davis C.M."/>
            <person name="Simpson J.R."/>
            <person name="Lauterbach L."/>
            <person name="Steele A.D."/>
            <person name="Gui C."/>
            <person name="Meng S."/>
            <person name="Li G."/>
            <person name="Viehrig K."/>
            <person name="Ye F."/>
            <person name="Su P."/>
            <person name="Kiefer A.F."/>
            <person name="Nichols A."/>
            <person name="Cepeda A.J."/>
            <person name="Yan W."/>
            <person name="Fan B."/>
            <person name="Jiang Y."/>
            <person name="Adhikari A."/>
            <person name="Zheng C.-J."/>
            <person name="Schuster L."/>
            <person name="Cowan T.M."/>
            <person name="Smanski M.J."/>
            <person name="Chevrette M.G."/>
            <person name="De Carvalho L.P.S."/>
            <person name="Shen B."/>
        </authorList>
    </citation>
    <scope>NUCLEOTIDE SEQUENCE [LARGE SCALE GENOMIC DNA]</scope>
    <source>
        <strain evidence="11 12">NPDC002173</strain>
    </source>
</reference>
<dbReference type="CDD" id="cd04301">
    <property type="entry name" value="NAT_SF"/>
    <property type="match status" value="1"/>
</dbReference>
<dbReference type="InterPro" id="IPR016181">
    <property type="entry name" value="Acyl_CoA_acyltransferase"/>
</dbReference>